<proteinExistence type="predicted"/>
<keyword evidence="4" id="KW-1185">Reference proteome</keyword>
<evidence type="ECO:0000259" key="2">
    <source>
        <dbReference type="Pfam" id="PF00892"/>
    </source>
</evidence>
<gene>
    <name evidence="3" type="ORF">BIT28_23640</name>
</gene>
<accession>A0A1Q9GT10</accession>
<keyword evidence="1" id="KW-0472">Membrane</keyword>
<dbReference type="AlphaFoldDB" id="A0A1Q9GT10"/>
<dbReference type="InterPro" id="IPR037185">
    <property type="entry name" value="EmrE-like"/>
</dbReference>
<feature type="transmembrane region" description="Helical" evidence="1">
    <location>
        <begin position="117"/>
        <end position="138"/>
    </location>
</feature>
<dbReference type="InterPro" id="IPR000620">
    <property type="entry name" value="EamA_dom"/>
</dbReference>
<protein>
    <recommendedName>
        <fullName evidence="2">EamA domain-containing protein</fullName>
    </recommendedName>
</protein>
<dbReference type="OrthoDB" id="9783707at2"/>
<feature type="transmembrane region" description="Helical" evidence="1">
    <location>
        <begin position="91"/>
        <end position="111"/>
    </location>
</feature>
<name>A0A1Q9GT10_9GAMM</name>
<dbReference type="STRING" id="1903952.BIT28_23640"/>
<feature type="transmembrane region" description="Helical" evidence="1">
    <location>
        <begin position="186"/>
        <end position="206"/>
    </location>
</feature>
<feature type="transmembrane region" description="Helical" evidence="1">
    <location>
        <begin position="6"/>
        <end position="23"/>
    </location>
</feature>
<keyword evidence="1" id="KW-1133">Transmembrane helix</keyword>
<feature type="transmembrane region" description="Helical" evidence="1">
    <location>
        <begin position="30"/>
        <end position="54"/>
    </location>
</feature>
<dbReference type="GO" id="GO:0016020">
    <property type="term" value="C:membrane"/>
    <property type="evidence" value="ECO:0007669"/>
    <property type="project" value="InterPro"/>
</dbReference>
<feature type="transmembrane region" description="Helical" evidence="1">
    <location>
        <begin position="226"/>
        <end position="247"/>
    </location>
</feature>
<keyword evidence="1" id="KW-0812">Transmembrane</keyword>
<reference evidence="3 4" key="1">
    <citation type="submission" date="2016-09" db="EMBL/GenBank/DDBJ databases">
        <title>Photobacterium proteolyticum sp. nov. a protease producing bacterium isolated from ocean sediments of Laizhou Bay.</title>
        <authorList>
            <person name="Li Y."/>
        </authorList>
    </citation>
    <scope>NUCLEOTIDE SEQUENCE [LARGE SCALE GENOMIC DNA]</scope>
    <source>
        <strain evidence="3 4">13-12</strain>
    </source>
</reference>
<feature type="transmembrane region" description="Helical" evidence="1">
    <location>
        <begin position="145"/>
        <end position="166"/>
    </location>
</feature>
<evidence type="ECO:0000256" key="1">
    <source>
        <dbReference type="SAM" id="Phobius"/>
    </source>
</evidence>
<comment type="caution">
    <text evidence="3">The sequence shown here is derived from an EMBL/GenBank/DDBJ whole genome shotgun (WGS) entry which is preliminary data.</text>
</comment>
<feature type="transmembrane region" description="Helical" evidence="1">
    <location>
        <begin position="60"/>
        <end position="79"/>
    </location>
</feature>
<dbReference type="Pfam" id="PF00892">
    <property type="entry name" value="EamA"/>
    <property type="match status" value="1"/>
</dbReference>
<feature type="transmembrane region" description="Helical" evidence="1">
    <location>
        <begin position="280"/>
        <end position="297"/>
    </location>
</feature>
<feature type="transmembrane region" description="Helical" evidence="1">
    <location>
        <begin position="253"/>
        <end position="273"/>
    </location>
</feature>
<evidence type="ECO:0000313" key="3">
    <source>
        <dbReference type="EMBL" id="OLQ78171.1"/>
    </source>
</evidence>
<dbReference type="RefSeq" id="WP_075763260.1">
    <property type="nucleotide sequence ID" value="NZ_MJIL01000059.1"/>
</dbReference>
<feature type="domain" description="EamA" evidence="2">
    <location>
        <begin position="4"/>
        <end position="133"/>
    </location>
</feature>
<organism evidence="3 4">
    <name type="scientific">Photobacterium proteolyticum</name>
    <dbReference type="NCBI Taxonomy" id="1903952"/>
    <lineage>
        <taxon>Bacteria</taxon>
        <taxon>Pseudomonadati</taxon>
        <taxon>Pseudomonadota</taxon>
        <taxon>Gammaproteobacteria</taxon>
        <taxon>Vibrionales</taxon>
        <taxon>Vibrionaceae</taxon>
        <taxon>Photobacterium</taxon>
    </lineage>
</organism>
<sequence length="298" mass="32335">MSVFALVLVVLSAVIHASWNLLGKSRTPTPAFFCVASLGAGLLLVPVIWVVLTSASPLPFTYWLLLTVSSFCQMVYMASLARAYQLADVGVVYPIARALPVLMVAVASTLLGQSMPLLAWAGMVLVTLGCLMVPVVSFRRWQWRAYWQGGCLWALLAAMGTAGYSVLDNHALAVMTGHYQHALPSLWIAFGYLGMQFIVTGLWLLLWCCSDAGRRQLRQGWQDRRVALLTGSMMGGTYGLVLLAMTLTENVSYVVALRQLSIPVGVGLGIWLLREPAHRPRLVGAGLVCLGLVAVSLR</sequence>
<dbReference type="Proteomes" id="UP000186905">
    <property type="component" value="Unassembled WGS sequence"/>
</dbReference>
<dbReference type="SUPFAM" id="SSF103481">
    <property type="entry name" value="Multidrug resistance efflux transporter EmrE"/>
    <property type="match status" value="2"/>
</dbReference>
<dbReference type="Gene3D" id="1.10.3730.20">
    <property type="match status" value="1"/>
</dbReference>
<evidence type="ECO:0000313" key="4">
    <source>
        <dbReference type="Proteomes" id="UP000186905"/>
    </source>
</evidence>
<dbReference type="EMBL" id="MJIL01000059">
    <property type="protein sequence ID" value="OLQ78171.1"/>
    <property type="molecule type" value="Genomic_DNA"/>
</dbReference>